<feature type="compositionally biased region" description="Basic and acidic residues" evidence="1">
    <location>
        <begin position="55"/>
        <end position="66"/>
    </location>
</feature>
<evidence type="ECO:0000313" key="2">
    <source>
        <dbReference type="EMBL" id="CAL1685577.1"/>
    </source>
</evidence>
<feature type="compositionally biased region" description="Basic and acidic residues" evidence="1">
    <location>
        <begin position="19"/>
        <end position="28"/>
    </location>
</feature>
<proteinExistence type="predicted"/>
<accession>A0AAV2NZ69</accession>
<feature type="region of interest" description="Disordered" evidence="1">
    <location>
        <begin position="1"/>
        <end position="66"/>
    </location>
</feature>
<protein>
    <submittedName>
        <fullName evidence="2">Uncharacterized protein</fullName>
    </submittedName>
</protein>
<evidence type="ECO:0000313" key="3">
    <source>
        <dbReference type="Proteomes" id="UP001497644"/>
    </source>
</evidence>
<evidence type="ECO:0000256" key="1">
    <source>
        <dbReference type="SAM" id="MobiDB-lite"/>
    </source>
</evidence>
<dbReference type="EMBL" id="OZ034829">
    <property type="protein sequence ID" value="CAL1685577.1"/>
    <property type="molecule type" value="Genomic_DNA"/>
</dbReference>
<keyword evidence="3" id="KW-1185">Reference proteome</keyword>
<name>A0AAV2NZ69_9HYME</name>
<gene>
    <name evidence="2" type="ORF">LPLAT_LOCUS11031</name>
</gene>
<reference evidence="2" key="1">
    <citation type="submission" date="2024-04" db="EMBL/GenBank/DDBJ databases">
        <authorList>
            <consortium name="Molecular Ecology Group"/>
        </authorList>
    </citation>
    <scope>NUCLEOTIDE SEQUENCE</scope>
</reference>
<sequence>MRRSRSHLATVVRPVGHNGSRDEERESIELSLGRTSSEEKQGNPRQCGASSRSLMLRDGRPWFRPE</sequence>
<dbReference type="AlphaFoldDB" id="A0AAV2NZ69"/>
<organism evidence="2 3">
    <name type="scientific">Lasius platythorax</name>
    <dbReference type="NCBI Taxonomy" id="488582"/>
    <lineage>
        <taxon>Eukaryota</taxon>
        <taxon>Metazoa</taxon>
        <taxon>Ecdysozoa</taxon>
        <taxon>Arthropoda</taxon>
        <taxon>Hexapoda</taxon>
        <taxon>Insecta</taxon>
        <taxon>Pterygota</taxon>
        <taxon>Neoptera</taxon>
        <taxon>Endopterygota</taxon>
        <taxon>Hymenoptera</taxon>
        <taxon>Apocrita</taxon>
        <taxon>Aculeata</taxon>
        <taxon>Formicoidea</taxon>
        <taxon>Formicidae</taxon>
        <taxon>Formicinae</taxon>
        <taxon>Lasius</taxon>
        <taxon>Lasius</taxon>
    </lineage>
</organism>
<dbReference type="Proteomes" id="UP001497644">
    <property type="component" value="Chromosome 6"/>
</dbReference>